<protein>
    <submittedName>
        <fullName evidence="4">HepA Superfamily II DNA/RNA helicases, SNF2 family</fullName>
    </submittedName>
</protein>
<name>A0A6J5L5H1_9CAUD</name>
<dbReference type="GO" id="GO:0005524">
    <property type="term" value="F:ATP binding"/>
    <property type="evidence" value="ECO:0007669"/>
    <property type="project" value="InterPro"/>
</dbReference>
<dbReference type="InterPro" id="IPR000330">
    <property type="entry name" value="SNF2_N"/>
</dbReference>
<feature type="domain" description="Helicase ATP-binding" evidence="2">
    <location>
        <begin position="153"/>
        <end position="309"/>
    </location>
</feature>
<dbReference type="EMBL" id="LR796235">
    <property type="protein sequence ID" value="CAB4129571.1"/>
    <property type="molecule type" value="Genomic_DNA"/>
</dbReference>
<dbReference type="Gene3D" id="3.40.50.10810">
    <property type="entry name" value="Tandem AAA-ATPase domain"/>
    <property type="match status" value="1"/>
</dbReference>
<dbReference type="Pfam" id="PF00271">
    <property type="entry name" value="Helicase_C"/>
    <property type="match status" value="1"/>
</dbReference>
<evidence type="ECO:0000313" key="4">
    <source>
        <dbReference type="EMBL" id="CAB4129571.1"/>
    </source>
</evidence>
<accession>A0A6J5L5H1</accession>
<dbReference type="PANTHER" id="PTHR45766">
    <property type="entry name" value="DNA ANNEALING HELICASE AND ENDONUCLEASE ZRANB3 FAMILY MEMBER"/>
    <property type="match status" value="1"/>
</dbReference>
<dbReference type="PROSITE" id="PS51194">
    <property type="entry name" value="HELICASE_CTER"/>
    <property type="match status" value="1"/>
</dbReference>
<keyword evidence="1" id="KW-0378">Hydrolase</keyword>
<dbReference type="InterPro" id="IPR014001">
    <property type="entry name" value="Helicase_ATP-bd"/>
</dbReference>
<dbReference type="GO" id="GO:0006281">
    <property type="term" value="P:DNA repair"/>
    <property type="evidence" value="ECO:0007669"/>
    <property type="project" value="TreeGrafter"/>
</dbReference>
<reference evidence="4" key="1">
    <citation type="submission" date="2020-04" db="EMBL/GenBank/DDBJ databases">
        <authorList>
            <person name="Chiriac C."/>
            <person name="Salcher M."/>
            <person name="Ghai R."/>
            <person name="Kavagutti S V."/>
        </authorList>
    </citation>
    <scope>NUCLEOTIDE SEQUENCE</scope>
</reference>
<dbReference type="InterPro" id="IPR038718">
    <property type="entry name" value="SNF2-like_sf"/>
</dbReference>
<keyword evidence="4" id="KW-0347">Helicase</keyword>
<dbReference type="PANTHER" id="PTHR45766:SF6">
    <property type="entry name" value="SWI_SNF-RELATED MATRIX-ASSOCIATED ACTIN-DEPENDENT REGULATOR OF CHROMATIN SUBFAMILY A-LIKE PROTEIN 1"/>
    <property type="match status" value="1"/>
</dbReference>
<evidence type="ECO:0000259" key="3">
    <source>
        <dbReference type="PROSITE" id="PS51194"/>
    </source>
</evidence>
<keyword evidence="4" id="KW-0067">ATP-binding</keyword>
<dbReference type="InterPro" id="IPR049730">
    <property type="entry name" value="SNF2/RAD54-like_C"/>
</dbReference>
<evidence type="ECO:0000259" key="2">
    <source>
        <dbReference type="PROSITE" id="PS51192"/>
    </source>
</evidence>
<dbReference type="InterPro" id="IPR027417">
    <property type="entry name" value="P-loop_NTPase"/>
</dbReference>
<dbReference type="GO" id="GO:0004386">
    <property type="term" value="F:helicase activity"/>
    <property type="evidence" value="ECO:0007669"/>
    <property type="project" value="UniProtKB-KW"/>
</dbReference>
<dbReference type="SUPFAM" id="SSF52540">
    <property type="entry name" value="P-loop containing nucleoside triphosphate hydrolases"/>
    <property type="match status" value="2"/>
</dbReference>
<dbReference type="SMART" id="SM00487">
    <property type="entry name" value="DEXDc"/>
    <property type="match status" value="1"/>
</dbReference>
<dbReference type="GO" id="GO:0031297">
    <property type="term" value="P:replication fork processing"/>
    <property type="evidence" value="ECO:0007669"/>
    <property type="project" value="TreeGrafter"/>
</dbReference>
<evidence type="ECO:0000256" key="1">
    <source>
        <dbReference type="ARBA" id="ARBA00022801"/>
    </source>
</evidence>
<dbReference type="CDD" id="cd18793">
    <property type="entry name" value="SF2_C_SNF"/>
    <property type="match status" value="1"/>
</dbReference>
<organism evidence="4">
    <name type="scientific">uncultured Caudovirales phage</name>
    <dbReference type="NCBI Taxonomy" id="2100421"/>
    <lineage>
        <taxon>Viruses</taxon>
        <taxon>Duplodnaviria</taxon>
        <taxon>Heunggongvirae</taxon>
        <taxon>Uroviricota</taxon>
        <taxon>Caudoviricetes</taxon>
        <taxon>Peduoviridae</taxon>
        <taxon>Maltschvirus</taxon>
        <taxon>Maltschvirus maltsch</taxon>
    </lineage>
</organism>
<feature type="domain" description="Helicase C-terminal" evidence="3">
    <location>
        <begin position="427"/>
        <end position="584"/>
    </location>
</feature>
<dbReference type="SMART" id="SM00490">
    <property type="entry name" value="HELICc"/>
    <property type="match status" value="1"/>
</dbReference>
<dbReference type="GO" id="GO:0016787">
    <property type="term" value="F:hydrolase activity"/>
    <property type="evidence" value="ECO:0007669"/>
    <property type="project" value="UniProtKB-KW"/>
</dbReference>
<keyword evidence="4" id="KW-0547">Nucleotide-binding</keyword>
<dbReference type="PROSITE" id="PS51192">
    <property type="entry name" value="HELICASE_ATP_BIND_1"/>
    <property type="match status" value="1"/>
</dbReference>
<proteinExistence type="predicted"/>
<sequence>MTTSTGHLSIEQQAISILENYQGSNNYILKLKKQIDSNKKYLPTRAQCDYVIDYNSVVPKVAKKWVEIDSYFSQKLVEDNPFIKEPDKIYVEKILIEKDKSYHIWGKIFSAETIHDFWIPKAAVIKQYTENLVDVDYTKYKNRPPLSHQKEAIEKLLKNDKFILADDMGLGKTTSAVIASLESGANRVLIICPASLKINWEREIKNYTNKSVYICEGKKFELADYVIVNYDILKNFHDPKDKENSIILNSKFDLVIIDEAHYVSNAQAQRTKIIMDVTKNIKKLWLLTGTPMTSRPMNYYNILKLIDSPVSQNWQAYAIRYCGGYQFRVGGKKIWNVTGASNLEELRERTSRQILRRLKTEVLDLPEKIITPVYLRLKSRLYEGLMGEYYDWYNNKQDESRSLSIQFTKLMKVRQIIAEEKIPITIELAENIIEQGKKVIIFSNFTEPLKKIHEHFGKKSVYLDGSTSKPARQDAVDKFQESDKIQVFCGNMKAAGVGLTLTSGEAVIMNDLSFVPAEHAQAEDRAYRYGQKNSVSIYYPLFDNSIEGVIYDILTRKKQIIGTVMGDIDESSVDIVEQILNEINSK</sequence>
<gene>
    <name evidence="4" type="ORF">UFOVP117_29</name>
</gene>
<dbReference type="Gene3D" id="3.40.50.300">
    <property type="entry name" value="P-loop containing nucleotide triphosphate hydrolases"/>
    <property type="match status" value="1"/>
</dbReference>
<dbReference type="InterPro" id="IPR001650">
    <property type="entry name" value="Helicase_C-like"/>
</dbReference>
<dbReference type="Pfam" id="PF00176">
    <property type="entry name" value="SNF2-rel_dom"/>
    <property type="match status" value="1"/>
</dbReference>